<dbReference type="PANTHER" id="PTHR14255:SF3">
    <property type="entry name" value="SULFITE EXPORTER TAUE_SAFE FAMILY PROTEIN 5-RELATED"/>
    <property type="match status" value="1"/>
</dbReference>
<feature type="transmembrane region" description="Helical" evidence="5">
    <location>
        <begin position="315"/>
        <end position="341"/>
    </location>
</feature>
<feature type="transmembrane region" description="Helical" evidence="5">
    <location>
        <begin position="381"/>
        <end position="405"/>
    </location>
</feature>
<comment type="subcellular location">
    <subcellularLocation>
        <location evidence="1">Membrane</location>
        <topology evidence="1">Multi-pass membrane protein</topology>
    </subcellularLocation>
</comment>
<accession>A0A6N1NPB3</accession>
<feature type="transmembrane region" description="Helical" evidence="5">
    <location>
        <begin position="105"/>
        <end position="128"/>
    </location>
</feature>
<dbReference type="GO" id="GO:0016567">
    <property type="term" value="P:protein ubiquitination"/>
    <property type="evidence" value="ECO:0007669"/>
    <property type="project" value="TreeGrafter"/>
</dbReference>
<sequence length="453" mass="50868">MKIILLLLLVSFVYAEKNDTNKIIFDKNTYPTDIATVFLIFVMSIFTTIAGVGGGSLYVSIFMLINNFEINVAIPLSVSTIVGSTAVRVIYFYNKEQPTVQGRSLIYYFPILIIVPFIANTSFVGIIFEKLFPKIISFIVILLLLGYSFYKTFLNGIKKYLDRKKNHLQIGSDYNKSESYSNIGTSITIDGIELGPKKYVHNEETTQIELDGIIIYGNNSIHRTVHDNAKDSIKKNILTTLLLLIMIIIVTIFSVVRKNYSICSYKYAIISIIQLTFVFLFGILIYIFIKYEQRVRQDNNYLSTESDILFTKLNIIKLILISSITGVLATYIGIGGGTLIVPLMIHLGISPDVVVATSSMAAFFTSVISTANYAIESKIMLIYAVVYMLFSALGSCVGIIIFKYINKSKQYLIVFIVCFIILSSAVLLIINLFVQEGISIFKNIHINNICVDN</sequence>
<evidence type="ECO:0000256" key="5">
    <source>
        <dbReference type="SAM" id="Phobius"/>
    </source>
</evidence>
<dbReference type="Pfam" id="PF01925">
    <property type="entry name" value="TauE"/>
    <property type="match status" value="2"/>
</dbReference>
<feature type="transmembrane region" description="Helical" evidence="5">
    <location>
        <begin position="135"/>
        <end position="153"/>
    </location>
</feature>
<reference evidence="6" key="1">
    <citation type="submission" date="2017-06" db="EMBL/GenBank/DDBJ databases">
        <authorList>
            <person name="Assis F.L."/>
            <person name="Abrahao J.S."/>
            <person name="Silva L."/>
            <person name="Khalil J.B."/>
            <person name="Rodrigues R."/>
            <person name="Silva L.S."/>
            <person name="Boratto P."/>
            <person name="Andrade M."/>
            <person name="Kroon E.G."/>
            <person name="Ribeiro B."/>
            <person name="Bergier I."/>
            <person name="Seligmann H."/>
            <person name="Ghigo E."/>
            <person name="Colson P."/>
            <person name="Levasseur A."/>
            <person name="Raoult D."/>
            <person name="Scola B.L."/>
        </authorList>
    </citation>
    <scope>NUCLEOTIDE SEQUENCE</scope>
    <source>
        <strain evidence="6">Deep ocean</strain>
    </source>
</reference>
<dbReference type="KEGG" id="vg:80517207"/>
<feature type="transmembrane region" description="Helical" evidence="5">
    <location>
        <begin position="268"/>
        <end position="289"/>
    </location>
</feature>
<dbReference type="InterPro" id="IPR002781">
    <property type="entry name" value="TM_pro_TauE-like"/>
</dbReference>
<dbReference type="PANTHER" id="PTHR14255">
    <property type="entry name" value="CEREBLON"/>
    <property type="match status" value="1"/>
</dbReference>
<feature type="transmembrane region" description="Helical" evidence="5">
    <location>
        <begin position="39"/>
        <end position="65"/>
    </location>
</feature>
<dbReference type="GeneID" id="80517207"/>
<evidence type="ECO:0000313" key="6">
    <source>
        <dbReference type="EMBL" id="QKU33906.1"/>
    </source>
</evidence>
<reference evidence="6" key="2">
    <citation type="journal article" date="2018" name="Nat. Commun.">
        <title>Tailed giant Tupanvirus possesses the most complete translational apparatus of the known virosphere.</title>
        <authorList>
            <person name="Abrahao J."/>
            <person name="Silva L."/>
            <person name="Silva L.S."/>
            <person name="Khalil J.Y.B."/>
            <person name="Rodrigues R."/>
            <person name="Arantes T."/>
            <person name="Assis F."/>
            <person name="Boratto P."/>
            <person name="Andrade M."/>
            <person name="Kroon E.G."/>
            <person name="Ribeiro B."/>
            <person name="Bergier I."/>
            <person name="Seligmann H."/>
            <person name="Ghigo E."/>
            <person name="Colson P."/>
            <person name="Levasseur A."/>
            <person name="Kroemer G."/>
            <person name="Raoult D."/>
            <person name="La Scola B."/>
        </authorList>
    </citation>
    <scope>NUCLEOTIDE SEQUENCE [LARGE SCALE GENOMIC DNA]</scope>
    <source>
        <strain evidence="6">Deep ocean</strain>
    </source>
</reference>
<keyword evidence="4 5" id="KW-0472">Membrane</keyword>
<name>A0A6N1NPB3_9VIRU</name>
<feature type="transmembrane region" description="Helical" evidence="5">
    <location>
        <begin position="353"/>
        <end position="375"/>
    </location>
</feature>
<evidence type="ECO:0000256" key="1">
    <source>
        <dbReference type="ARBA" id="ARBA00004141"/>
    </source>
</evidence>
<dbReference type="GO" id="GO:0016020">
    <property type="term" value="C:membrane"/>
    <property type="evidence" value="ECO:0007669"/>
    <property type="project" value="UniProtKB-SubCell"/>
</dbReference>
<keyword evidence="3 5" id="KW-1133">Transmembrane helix</keyword>
<evidence type="ECO:0000256" key="2">
    <source>
        <dbReference type="ARBA" id="ARBA00022692"/>
    </source>
</evidence>
<evidence type="ECO:0000256" key="3">
    <source>
        <dbReference type="ARBA" id="ARBA00022989"/>
    </source>
</evidence>
<organism evidence="6">
    <name type="scientific">Tupanvirus deep ocean</name>
    <dbReference type="NCBI Taxonomy" id="2126984"/>
    <lineage>
        <taxon>Viruses</taxon>
        <taxon>Varidnaviria</taxon>
        <taxon>Bamfordvirae</taxon>
        <taxon>Nucleocytoviricota</taxon>
        <taxon>Megaviricetes</taxon>
        <taxon>Imitervirales</taxon>
        <taxon>Mimiviridae</taxon>
        <taxon>Megamimivirinae</taxon>
        <taxon>Tupanvirus</taxon>
        <taxon>Tupanvirus altamarinense</taxon>
    </lineage>
</organism>
<dbReference type="GO" id="GO:0031464">
    <property type="term" value="C:Cul4A-RING E3 ubiquitin ligase complex"/>
    <property type="evidence" value="ECO:0007669"/>
    <property type="project" value="TreeGrafter"/>
</dbReference>
<evidence type="ECO:0000256" key="4">
    <source>
        <dbReference type="ARBA" id="ARBA00023136"/>
    </source>
</evidence>
<dbReference type="EMBL" id="MF405918">
    <property type="protein sequence ID" value="QKU33906.1"/>
    <property type="molecule type" value="Genomic_DNA"/>
</dbReference>
<keyword evidence="2 5" id="KW-0812">Transmembrane</keyword>
<protein>
    <submittedName>
        <fullName evidence="6">Uncharacterized protein</fullName>
    </submittedName>
</protein>
<feature type="transmembrane region" description="Helical" evidence="5">
    <location>
        <begin position="237"/>
        <end position="256"/>
    </location>
</feature>
<feature type="transmembrane region" description="Helical" evidence="5">
    <location>
        <begin position="412"/>
        <end position="434"/>
    </location>
</feature>
<proteinExistence type="predicted"/>
<feature type="transmembrane region" description="Helical" evidence="5">
    <location>
        <begin position="72"/>
        <end position="93"/>
    </location>
</feature>
<dbReference type="RefSeq" id="YP_010780516.1">
    <property type="nucleotide sequence ID" value="NC_075038.1"/>
</dbReference>